<proteinExistence type="predicted"/>
<accession>A0AAD2HTC0</accession>
<organism evidence="1 2">
    <name type="scientific">Mycena citricolor</name>
    <dbReference type="NCBI Taxonomy" id="2018698"/>
    <lineage>
        <taxon>Eukaryota</taxon>
        <taxon>Fungi</taxon>
        <taxon>Dikarya</taxon>
        <taxon>Basidiomycota</taxon>
        <taxon>Agaricomycotina</taxon>
        <taxon>Agaricomycetes</taxon>
        <taxon>Agaricomycetidae</taxon>
        <taxon>Agaricales</taxon>
        <taxon>Marasmiineae</taxon>
        <taxon>Mycenaceae</taxon>
        <taxon>Mycena</taxon>
    </lineage>
</organism>
<keyword evidence="2" id="KW-1185">Reference proteome</keyword>
<comment type="caution">
    <text evidence="1">The sequence shown here is derived from an EMBL/GenBank/DDBJ whole genome shotgun (WGS) entry which is preliminary data.</text>
</comment>
<dbReference type="Proteomes" id="UP001295794">
    <property type="component" value="Unassembled WGS sequence"/>
</dbReference>
<evidence type="ECO:0000313" key="1">
    <source>
        <dbReference type="EMBL" id="CAK5279752.1"/>
    </source>
</evidence>
<protein>
    <submittedName>
        <fullName evidence="1">Uncharacterized protein</fullName>
    </submittedName>
</protein>
<dbReference type="EMBL" id="CAVNYO010000440">
    <property type="protein sequence ID" value="CAK5279752.1"/>
    <property type="molecule type" value="Genomic_DNA"/>
</dbReference>
<feature type="non-terminal residue" evidence="1">
    <location>
        <position position="1"/>
    </location>
</feature>
<sequence length="123" mass="14610">CFCHHPIVAVSCLPNRRYGSLAHCPSTRQRYKKIPHFPRPVAQIRRCDGCTLTVLYESTILAHVARNDMCREPGPERLRVLRAFEEREDVQMIRETKSSRETLREMNRELYSLFREMTKEEEM</sequence>
<gene>
    <name evidence="1" type="ORF">MYCIT1_LOCUS30000</name>
</gene>
<reference evidence="1" key="1">
    <citation type="submission" date="2023-11" db="EMBL/GenBank/DDBJ databases">
        <authorList>
            <person name="De Vega J J."/>
            <person name="De Vega J J."/>
        </authorList>
    </citation>
    <scope>NUCLEOTIDE SEQUENCE</scope>
</reference>
<dbReference type="AlphaFoldDB" id="A0AAD2HTC0"/>
<feature type="non-terminal residue" evidence="1">
    <location>
        <position position="123"/>
    </location>
</feature>
<evidence type="ECO:0000313" key="2">
    <source>
        <dbReference type="Proteomes" id="UP001295794"/>
    </source>
</evidence>
<name>A0AAD2HTC0_9AGAR</name>